<evidence type="ECO:0000256" key="12">
    <source>
        <dbReference type="ARBA" id="ARBA00023224"/>
    </source>
</evidence>
<feature type="transmembrane region" description="Helical" evidence="13">
    <location>
        <begin position="70"/>
        <end position="89"/>
    </location>
</feature>
<evidence type="ECO:0000256" key="1">
    <source>
        <dbReference type="ARBA" id="ARBA00004651"/>
    </source>
</evidence>
<keyword evidence="10" id="KW-0675">Receptor</keyword>
<proteinExistence type="predicted"/>
<keyword evidence="11" id="KW-0325">Glycoprotein</keyword>
<dbReference type="EMBL" id="CATNWA010015893">
    <property type="protein sequence ID" value="CAI9587896.1"/>
    <property type="molecule type" value="Genomic_DNA"/>
</dbReference>
<evidence type="ECO:0000256" key="11">
    <source>
        <dbReference type="ARBA" id="ARBA00023180"/>
    </source>
</evidence>
<dbReference type="PANTHER" id="PTHR24242">
    <property type="entry name" value="G-PROTEIN COUPLED RECEPTOR"/>
    <property type="match status" value="1"/>
</dbReference>
<evidence type="ECO:0000313" key="15">
    <source>
        <dbReference type="EMBL" id="CAI9587896.1"/>
    </source>
</evidence>
<keyword evidence="8 13" id="KW-0472">Membrane</keyword>
<keyword evidence="4 13" id="KW-0812">Transmembrane</keyword>
<keyword evidence="3" id="KW-0716">Sensory transduction</keyword>
<evidence type="ECO:0000256" key="6">
    <source>
        <dbReference type="ARBA" id="ARBA00022989"/>
    </source>
</evidence>
<dbReference type="PRINTS" id="PR00237">
    <property type="entry name" value="GPCRRHODOPSN"/>
</dbReference>
<feature type="transmembrane region" description="Helical" evidence="13">
    <location>
        <begin position="169"/>
        <end position="194"/>
    </location>
</feature>
<evidence type="ECO:0000256" key="5">
    <source>
        <dbReference type="ARBA" id="ARBA00022725"/>
    </source>
</evidence>
<dbReference type="InterPro" id="IPR000276">
    <property type="entry name" value="GPCR_Rhodpsn"/>
</dbReference>
<dbReference type="SUPFAM" id="SSF81321">
    <property type="entry name" value="Family A G protein-coupled receptor-like"/>
    <property type="match status" value="1"/>
</dbReference>
<evidence type="ECO:0000256" key="2">
    <source>
        <dbReference type="ARBA" id="ARBA00022475"/>
    </source>
</evidence>
<keyword evidence="2" id="KW-1003">Cell membrane</keyword>
<evidence type="ECO:0000256" key="4">
    <source>
        <dbReference type="ARBA" id="ARBA00022692"/>
    </source>
</evidence>
<evidence type="ECO:0000256" key="7">
    <source>
        <dbReference type="ARBA" id="ARBA00023040"/>
    </source>
</evidence>
<organism evidence="15 16">
    <name type="scientific">Staurois parvus</name>
    <dbReference type="NCBI Taxonomy" id="386267"/>
    <lineage>
        <taxon>Eukaryota</taxon>
        <taxon>Metazoa</taxon>
        <taxon>Chordata</taxon>
        <taxon>Craniata</taxon>
        <taxon>Vertebrata</taxon>
        <taxon>Euteleostomi</taxon>
        <taxon>Amphibia</taxon>
        <taxon>Batrachia</taxon>
        <taxon>Anura</taxon>
        <taxon>Neobatrachia</taxon>
        <taxon>Ranoidea</taxon>
        <taxon>Ranidae</taxon>
        <taxon>Staurois</taxon>
    </lineage>
</organism>
<keyword evidence="5" id="KW-0552">Olfaction</keyword>
<evidence type="ECO:0000256" key="10">
    <source>
        <dbReference type="ARBA" id="ARBA00023170"/>
    </source>
</evidence>
<dbReference type="PANTHER" id="PTHR24242:SF394">
    <property type="entry name" value="OLFACTORY RECEPTOR 154-LIKE"/>
    <property type="match status" value="1"/>
</dbReference>
<dbReference type="Gene3D" id="1.20.1070.10">
    <property type="entry name" value="Rhodopsin 7-helix transmembrane proteins"/>
    <property type="match status" value="1"/>
</dbReference>
<keyword evidence="9" id="KW-1015">Disulfide bond</keyword>
<comment type="caution">
    <text evidence="15">The sequence shown here is derived from an EMBL/GenBank/DDBJ whole genome shotgun (WGS) entry which is preliminary data.</text>
</comment>
<feature type="transmembrane region" description="Helical" evidence="13">
    <location>
        <begin position="242"/>
        <end position="259"/>
    </location>
</feature>
<evidence type="ECO:0000256" key="13">
    <source>
        <dbReference type="SAM" id="Phobius"/>
    </source>
</evidence>
<name>A0ABN9EWV7_9NEOB</name>
<keyword evidence="7" id="KW-0297">G-protein coupled receptor</keyword>
<dbReference type="InterPro" id="IPR000725">
    <property type="entry name" value="Olfact_rcpt"/>
</dbReference>
<dbReference type="Pfam" id="PF13853">
    <property type="entry name" value="7tm_4"/>
    <property type="match status" value="1"/>
</dbReference>
<evidence type="ECO:0000259" key="14">
    <source>
        <dbReference type="PROSITE" id="PS50262"/>
    </source>
</evidence>
<dbReference type="InterPro" id="IPR050939">
    <property type="entry name" value="Olfactory_GPCR1"/>
</dbReference>
<reference evidence="15" key="1">
    <citation type="submission" date="2023-05" db="EMBL/GenBank/DDBJ databases">
        <authorList>
            <person name="Stuckert A."/>
        </authorList>
    </citation>
    <scope>NUCLEOTIDE SEQUENCE</scope>
</reference>
<evidence type="ECO:0000313" key="16">
    <source>
        <dbReference type="Proteomes" id="UP001162483"/>
    </source>
</evidence>
<accession>A0ABN9EWV7</accession>
<feature type="domain" description="G-protein coupled receptors family 1 profile" evidence="14">
    <location>
        <begin position="10"/>
        <end position="259"/>
    </location>
</feature>
<keyword evidence="12" id="KW-0807">Transducer</keyword>
<keyword evidence="16" id="KW-1185">Reference proteome</keyword>
<gene>
    <name evidence="15" type="ORF">SPARVUS_LOCUS10665075</name>
</gene>
<evidence type="ECO:0000256" key="8">
    <source>
        <dbReference type="ARBA" id="ARBA00023136"/>
    </source>
</evidence>
<evidence type="ECO:0000256" key="3">
    <source>
        <dbReference type="ARBA" id="ARBA00022606"/>
    </source>
</evidence>
<evidence type="ECO:0000256" key="9">
    <source>
        <dbReference type="ARBA" id="ARBA00023157"/>
    </source>
</evidence>
<feature type="transmembrane region" description="Helical" evidence="13">
    <location>
        <begin position="206"/>
        <end position="230"/>
    </location>
</feature>
<protein>
    <recommendedName>
        <fullName evidence="14">G-protein coupled receptors family 1 profile domain-containing protein</fullName>
    </recommendedName>
</protein>
<sequence length="282" mass="31978">MVVYLLIVIENCLIVTLVSSCHDLQIPMYIFLRNLALADLLLTSNITPKMLQVTWLGGTVISKTSCFIQYYFHCIATYTQSLVLTAMAFDRYLAICHPLRYTSLMVNKLCFNLVFWPWAIPIILIPSEMFFIGQMSFCGSKIIDHFFCDFTPILEMASTDTYTVVFEDFVLSILLAFTPFILVIISYICIFIAIIKMSSNDGRQKAFSTCSSHLAAVCAYYGPLIAIYMFPVGGNTPYENKLKSLLYTAITPLINPILYSMRNQSIKKAAQLLFRKSVKINP</sequence>
<feature type="transmembrane region" description="Helical" evidence="13">
    <location>
        <begin position="109"/>
        <end position="127"/>
    </location>
</feature>
<dbReference type="Proteomes" id="UP001162483">
    <property type="component" value="Unassembled WGS sequence"/>
</dbReference>
<keyword evidence="6 13" id="KW-1133">Transmembrane helix</keyword>
<dbReference type="PRINTS" id="PR00245">
    <property type="entry name" value="OLFACTORYR"/>
</dbReference>
<dbReference type="InterPro" id="IPR017452">
    <property type="entry name" value="GPCR_Rhodpsn_7TM"/>
</dbReference>
<comment type="subcellular location">
    <subcellularLocation>
        <location evidence="1">Cell membrane</location>
        <topology evidence="1">Multi-pass membrane protein</topology>
    </subcellularLocation>
</comment>
<dbReference type="PROSITE" id="PS50262">
    <property type="entry name" value="G_PROTEIN_RECEP_F1_2"/>
    <property type="match status" value="1"/>
</dbReference>